<name>G4TL55_SERID</name>
<dbReference type="EMBL" id="CAFZ01000145">
    <property type="protein sequence ID" value="CCA72030.1"/>
    <property type="molecule type" value="Genomic_DNA"/>
</dbReference>
<evidence type="ECO:0000313" key="3">
    <source>
        <dbReference type="EMBL" id="CCA72030.1"/>
    </source>
</evidence>
<comment type="caution">
    <text evidence="3">The sequence shown here is derived from an EMBL/GenBank/DDBJ whole genome shotgun (WGS) entry which is preliminary data.</text>
</comment>
<evidence type="ECO:0000313" key="4">
    <source>
        <dbReference type="Proteomes" id="UP000007148"/>
    </source>
</evidence>
<dbReference type="InParanoid" id="G4TL55"/>
<evidence type="ECO:0000256" key="1">
    <source>
        <dbReference type="SAM" id="MobiDB-lite"/>
    </source>
</evidence>
<dbReference type="STRING" id="1109443.G4TL55"/>
<dbReference type="eggNOG" id="ENOG502RBZI">
    <property type="taxonomic scope" value="Eukaryota"/>
</dbReference>
<dbReference type="InterPro" id="IPR055754">
    <property type="entry name" value="DUF7330"/>
</dbReference>
<dbReference type="Proteomes" id="UP000007148">
    <property type="component" value="Unassembled WGS sequence"/>
</dbReference>
<feature type="region of interest" description="Disordered" evidence="1">
    <location>
        <begin position="189"/>
        <end position="213"/>
    </location>
</feature>
<sequence length="490" mass="55200">MRTMLHCWRTYLVFERPLRVSTRRYSPSSPCTCPAPHSKRQIARYDACRFRCHTITTSNIRQSRLLVCTTPASTLIDSQNPRAKDNEIRTVSGDPITTLQSSSPLLGPARRRAPQFSIWLDRLKLEFKLPLSELAVLSLSAVLQFRHVYDHPSWTAPFTISPATEQPPYRHNYDMLIDEKNNSVEAQETRTSLPPSVVEPTTTHNISKPLEDGHAPPNYAEAVGTANPPVVSDLKYRIQPGTSTSAEGTKEGAIPAPANYVHVFKRDGSILGQWNIQPALLVPSELLLSSEEREKATATISNWAAMQKKSKPKAEVEEEPANLTLHTRDGRIQADVWIADSNEEDALEEEAKKCTKLDLHTRDGGVVLRVRTHGTRPLHIRAYTHDGHIRVFLPRSFTGLVQHEIYDGKLVFSPAMHPSVSTFSQVDGKRGASFIGDWQTAMKDGENALGNWQGDRCEATSRDGSLYFFWEDEFEAEWARKSNWFKALFM</sequence>
<dbReference type="HOGENOM" id="CLU_556818_0_0_1"/>
<evidence type="ECO:0000259" key="2">
    <source>
        <dbReference type="Pfam" id="PF24016"/>
    </source>
</evidence>
<protein>
    <recommendedName>
        <fullName evidence="2">DUF7330 domain-containing protein</fullName>
    </recommendedName>
</protein>
<dbReference type="Pfam" id="PF24016">
    <property type="entry name" value="DUF7330"/>
    <property type="match status" value="1"/>
</dbReference>
<dbReference type="AlphaFoldDB" id="G4TL55"/>
<keyword evidence="4" id="KW-1185">Reference proteome</keyword>
<accession>G4TL55</accession>
<organism evidence="3 4">
    <name type="scientific">Serendipita indica (strain DSM 11827)</name>
    <name type="common">Root endophyte fungus</name>
    <name type="synonym">Piriformospora indica</name>
    <dbReference type="NCBI Taxonomy" id="1109443"/>
    <lineage>
        <taxon>Eukaryota</taxon>
        <taxon>Fungi</taxon>
        <taxon>Dikarya</taxon>
        <taxon>Basidiomycota</taxon>
        <taxon>Agaricomycotina</taxon>
        <taxon>Agaricomycetes</taxon>
        <taxon>Sebacinales</taxon>
        <taxon>Serendipitaceae</taxon>
        <taxon>Serendipita</taxon>
    </lineage>
</organism>
<reference evidence="3 4" key="1">
    <citation type="journal article" date="2011" name="PLoS Pathog.">
        <title>Endophytic Life Strategies Decoded by Genome and Transcriptome Analyses of the Mutualistic Root Symbiont Piriformospora indica.</title>
        <authorList>
            <person name="Zuccaro A."/>
            <person name="Lahrmann U."/>
            <person name="Guldener U."/>
            <person name="Langen G."/>
            <person name="Pfiffi S."/>
            <person name="Biedenkopf D."/>
            <person name="Wong P."/>
            <person name="Samans B."/>
            <person name="Grimm C."/>
            <person name="Basiewicz M."/>
            <person name="Murat C."/>
            <person name="Martin F."/>
            <person name="Kogel K.H."/>
        </authorList>
    </citation>
    <scope>NUCLEOTIDE SEQUENCE [LARGE SCALE GENOMIC DNA]</scope>
    <source>
        <strain evidence="3 4">DSM 11827</strain>
    </source>
</reference>
<feature type="compositionally biased region" description="Polar residues" evidence="1">
    <location>
        <begin position="189"/>
        <end position="206"/>
    </location>
</feature>
<dbReference type="OrthoDB" id="5289249at2759"/>
<feature type="domain" description="DUF7330" evidence="2">
    <location>
        <begin position="259"/>
        <end position="473"/>
    </location>
</feature>
<gene>
    <name evidence="3" type="ORF">PIIN_05966</name>
</gene>
<proteinExistence type="predicted"/>